<protein>
    <submittedName>
        <fullName evidence="3">FecR protein</fullName>
    </submittedName>
</protein>
<gene>
    <name evidence="3" type="ORF">KOR42_50880</name>
</gene>
<keyword evidence="4" id="KW-1185">Reference proteome</keyword>
<feature type="transmembrane region" description="Helical" evidence="1">
    <location>
        <begin position="87"/>
        <end position="108"/>
    </location>
</feature>
<dbReference type="InterPro" id="IPR006860">
    <property type="entry name" value="FecR"/>
</dbReference>
<dbReference type="GO" id="GO:0016989">
    <property type="term" value="F:sigma factor antagonist activity"/>
    <property type="evidence" value="ECO:0007669"/>
    <property type="project" value="TreeGrafter"/>
</dbReference>
<dbReference type="PANTHER" id="PTHR30273:SF2">
    <property type="entry name" value="PROTEIN FECR"/>
    <property type="match status" value="1"/>
</dbReference>
<proteinExistence type="predicted"/>
<name>A0A5C5VQL5_9PLAN</name>
<dbReference type="OrthoDB" id="260188at2"/>
<dbReference type="Proteomes" id="UP000317243">
    <property type="component" value="Unassembled WGS sequence"/>
</dbReference>
<dbReference type="InterPro" id="IPR012373">
    <property type="entry name" value="Ferrdict_sens_TM"/>
</dbReference>
<dbReference type="RefSeq" id="WP_146512378.1">
    <property type="nucleotide sequence ID" value="NZ_SIHI01000062.1"/>
</dbReference>
<evidence type="ECO:0000259" key="2">
    <source>
        <dbReference type="Pfam" id="PF04773"/>
    </source>
</evidence>
<feature type="domain" description="FecR protein" evidence="2">
    <location>
        <begin position="156"/>
        <end position="242"/>
    </location>
</feature>
<dbReference type="AlphaFoldDB" id="A0A5C5VQL5"/>
<keyword evidence="1" id="KW-0472">Membrane</keyword>
<keyword evidence="1" id="KW-1133">Transmembrane helix</keyword>
<dbReference type="Pfam" id="PF04773">
    <property type="entry name" value="FecR"/>
    <property type="match status" value="1"/>
</dbReference>
<dbReference type="EMBL" id="SIHI01000062">
    <property type="protein sequence ID" value="TWT39882.1"/>
    <property type="molecule type" value="Genomic_DNA"/>
</dbReference>
<organism evidence="3 4">
    <name type="scientific">Thalassoglobus neptunius</name>
    <dbReference type="NCBI Taxonomy" id="1938619"/>
    <lineage>
        <taxon>Bacteria</taxon>
        <taxon>Pseudomonadati</taxon>
        <taxon>Planctomycetota</taxon>
        <taxon>Planctomycetia</taxon>
        <taxon>Planctomycetales</taxon>
        <taxon>Planctomycetaceae</taxon>
        <taxon>Thalassoglobus</taxon>
    </lineage>
</organism>
<keyword evidence="1" id="KW-0812">Transmembrane</keyword>
<dbReference type="Gene3D" id="2.60.120.1440">
    <property type="match status" value="1"/>
</dbReference>
<sequence>MSEFDSRQHLETLIQHYAYGTISSEQLTELEALLKSDQVARDRFLSEMNLHSTLDDLAILRDMSDSTAIFTERLEAPQPSQPQRSKFHALLALLLACLVIAVSFSTLLQPPQKQRGAKITGLSGSLQLTGDGGRVSRDVNVGDELTGGTIEGMTPESWFELTFDDGSTISISGHSMLTYADNGQKELHLKSGSFSANVTKQSPGKPMLVHTRSALFEVLGTRLNVDADLSSSTLTVSEGTVRAIRRSDGKTVEVPANHRVVATVERELKPERLPDSVDRWASQLYQGPVATYGKWFAGTEEEPATLWAIPYTVDRETGHNMTIYTAGIGVSTGDNPPVVLPPHAQLRVRGRLDRPNHVFFGLTLRETNGDFAGRFQRVLSAENFSGGEFEVMLNLDDYELDPSLEFMKEKLPVGPGKLIVESVWCHTLFDQVGLAITSVEINP</sequence>
<evidence type="ECO:0000313" key="3">
    <source>
        <dbReference type="EMBL" id="TWT39882.1"/>
    </source>
</evidence>
<accession>A0A5C5VQL5</accession>
<dbReference type="PANTHER" id="PTHR30273">
    <property type="entry name" value="PERIPLASMIC SIGNAL SENSOR AND SIGMA FACTOR ACTIVATOR FECR-RELATED"/>
    <property type="match status" value="1"/>
</dbReference>
<evidence type="ECO:0000256" key="1">
    <source>
        <dbReference type="SAM" id="Phobius"/>
    </source>
</evidence>
<comment type="caution">
    <text evidence="3">The sequence shown here is derived from an EMBL/GenBank/DDBJ whole genome shotgun (WGS) entry which is preliminary data.</text>
</comment>
<reference evidence="3 4" key="1">
    <citation type="submission" date="2019-02" db="EMBL/GenBank/DDBJ databases">
        <title>Deep-cultivation of Planctomycetes and their phenomic and genomic characterization uncovers novel biology.</title>
        <authorList>
            <person name="Wiegand S."/>
            <person name="Jogler M."/>
            <person name="Boedeker C."/>
            <person name="Pinto D."/>
            <person name="Vollmers J."/>
            <person name="Rivas-Marin E."/>
            <person name="Kohn T."/>
            <person name="Peeters S.H."/>
            <person name="Heuer A."/>
            <person name="Rast P."/>
            <person name="Oberbeckmann S."/>
            <person name="Bunk B."/>
            <person name="Jeske O."/>
            <person name="Meyerdierks A."/>
            <person name="Storesund J.E."/>
            <person name="Kallscheuer N."/>
            <person name="Luecker S."/>
            <person name="Lage O.M."/>
            <person name="Pohl T."/>
            <person name="Merkel B.J."/>
            <person name="Hornburger P."/>
            <person name="Mueller R.-W."/>
            <person name="Bruemmer F."/>
            <person name="Labrenz M."/>
            <person name="Spormann A.M."/>
            <person name="Op Den Camp H."/>
            <person name="Overmann J."/>
            <person name="Amann R."/>
            <person name="Jetten M.S.M."/>
            <person name="Mascher T."/>
            <person name="Medema M.H."/>
            <person name="Devos D.P."/>
            <person name="Kaster A.-K."/>
            <person name="Ovreas L."/>
            <person name="Rohde M."/>
            <person name="Galperin M.Y."/>
            <person name="Jogler C."/>
        </authorList>
    </citation>
    <scope>NUCLEOTIDE SEQUENCE [LARGE SCALE GENOMIC DNA]</scope>
    <source>
        <strain evidence="3 4">KOR42</strain>
    </source>
</reference>
<evidence type="ECO:0000313" key="4">
    <source>
        <dbReference type="Proteomes" id="UP000317243"/>
    </source>
</evidence>